<keyword evidence="2 5" id="KW-0812">Transmembrane</keyword>
<evidence type="ECO:0000256" key="4">
    <source>
        <dbReference type="ARBA" id="ARBA00023136"/>
    </source>
</evidence>
<evidence type="ECO:0000313" key="6">
    <source>
        <dbReference type="EMBL" id="BDR80491.1"/>
    </source>
</evidence>
<evidence type="ECO:0008006" key="8">
    <source>
        <dbReference type="Google" id="ProtNLM"/>
    </source>
</evidence>
<reference evidence="6 7" key="1">
    <citation type="submission" date="2022-09" db="EMBL/GenBank/DDBJ databases">
        <title>complete genome sequences of Clostridium tetani str. KHSU-234311-028 isolated from soil.</title>
        <authorList>
            <person name="Sekizuka T."/>
            <person name="Shitada C."/>
            <person name="Takahashi M."/>
            <person name="Kuroda M."/>
        </authorList>
    </citation>
    <scope>NUCLEOTIDE SEQUENCE [LARGE SCALE GENOMIC DNA]</scope>
    <source>
        <strain evidence="6 7">KHSU-234311-028</strain>
    </source>
</reference>
<name>A0ABC8EB93_CLOTA</name>
<dbReference type="SUPFAM" id="SSF90123">
    <property type="entry name" value="ABC transporter transmembrane region"/>
    <property type="match status" value="1"/>
</dbReference>
<feature type="transmembrane region" description="Helical" evidence="5">
    <location>
        <begin position="21"/>
        <end position="41"/>
    </location>
</feature>
<evidence type="ECO:0000256" key="5">
    <source>
        <dbReference type="SAM" id="Phobius"/>
    </source>
</evidence>
<organism evidence="6 7">
    <name type="scientific">Clostridium tetani</name>
    <dbReference type="NCBI Taxonomy" id="1513"/>
    <lineage>
        <taxon>Bacteria</taxon>
        <taxon>Bacillati</taxon>
        <taxon>Bacillota</taxon>
        <taxon>Clostridia</taxon>
        <taxon>Eubacteriales</taxon>
        <taxon>Clostridiaceae</taxon>
        <taxon>Clostridium</taxon>
    </lineage>
</organism>
<sequence>MKKQSNLGFLLEISGREKFKLYLAALFSIISSLLAIVPYILMYNIVLELFGNAVDYEKIKSMAIIVSITIVARMAIFLLSGVWESFSNFI</sequence>
<evidence type="ECO:0000256" key="3">
    <source>
        <dbReference type="ARBA" id="ARBA00022989"/>
    </source>
</evidence>
<evidence type="ECO:0000256" key="1">
    <source>
        <dbReference type="ARBA" id="ARBA00004651"/>
    </source>
</evidence>
<feature type="transmembrane region" description="Helical" evidence="5">
    <location>
        <begin position="61"/>
        <end position="83"/>
    </location>
</feature>
<dbReference type="GO" id="GO:0005886">
    <property type="term" value="C:plasma membrane"/>
    <property type="evidence" value="ECO:0007669"/>
    <property type="project" value="UniProtKB-SubCell"/>
</dbReference>
<comment type="subcellular location">
    <subcellularLocation>
        <location evidence="1">Cell membrane</location>
        <topology evidence="1">Multi-pass membrane protein</topology>
    </subcellularLocation>
</comment>
<evidence type="ECO:0000313" key="7">
    <source>
        <dbReference type="Proteomes" id="UP001321763"/>
    </source>
</evidence>
<dbReference type="InterPro" id="IPR036640">
    <property type="entry name" value="ABC1_TM_sf"/>
</dbReference>
<dbReference type="EMBL" id="AP026818">
    <property type="protein sequence ID" value="BDR80491.1"/>
    <property type="molecule type" value="Genomic_DNA"/>
</dbReference>
<gene>
    <name evidence="6" type="ORF">K234311028_07370</name>
</gene>
<proteinExistence type="predicted"/>
<dbReference type="Proteomes" id="UP001321763">
    <property type="component" value="Chromosome"/>
</dbReference>
<evidence type="ECO:0000256" key="2">
    <source>
        <dbReference type="ARBA" id="ARBA00022692"/>
    </source>
</evidence>
<dbReference type="AlphaFoldDB" id="A0ABC8EB93"/>
<keyword evidence="4 5" id="KW-0472">Membrane</keyword>
<keyword evidence="3 5" id="KW-1133">Transmembrane helix</keyword>
<accession>A0ABC8EB93</accession>
<protein>
    <recommendedName>
        <fullName evidence="8">ABC transmembrane type-1 domain-containing protein</fullName>
    </recommendedName>
</protein>